<dbReference type="CDD" id="cd06261">
    <property type="entry name" value="TM_PBP2"/>
    <property type="match status" value="1"/>
</dbReference>
<protein>
    <submittedName>
        <fullName evidence="9">Riboflavin transport system permease protein RibX</fullName>
    </submittedName>
</protein>
<gene>
    <name evidence="9" type="primary">ribX_1</name>
    <name evidence="9" type="ORF">AELLOGFF_00576</name>
</gene>
<keyword evidence="6 7" id="KW-0472">Membrane</keyword>
<feature type="transmembrane region" description="Helical" evidence="7">
    <location>
        <begin position="120"/>
        <end position="144"/>
    </location>
</feature>
<feature type="domain" description="ABC transmembrane type-1" evidence="8">
    <location>
        <begin position="85"/>
        <end position="271"/>
    </location>
</feature>
<dbReference type="RefSeq" id="WP_159230014.1">
    <property type="nucleotide sequence ID" value="NZ_CACSIP010000012.1"/>
</dbReference>
<keyword evidence="4 7" id="KW-0812">Transmembrane</keyword>
<dbReference type="SUPFAM" id="SSF161098">
    <property type="entry name" value="MetI-like"/>
    <property type="match status" value="1"/>
</dbReference>
<evidence type="ECO:0000313" key="10">
    <source>
        <dbReference type="Proteomes" id="UP000430146"/>
    </source>
</evidence>
<dbReference type="PANTHER" id="PTHR30151:SF41">
    <property type="entry name" value="ABC TRANSPORTER PERMEASE PROTEIN"/>
    <property type="match status" value="1"/>
</dbReference>
<dbReference type="PROSITE" id="PS50928">
    <property type="entry name" value="ABC_TM1"/>
    <property type="match status" value="1"/>
</dbReference>
<evidence type="ECO:0000313" key="9">
    <source>
        <dbReference type="EMBL" id="CAA0108336.1"/>
    </source>
</evidence>
<accession>A0A5S9PU38</accession>
<keyword evidence="2 7" id="KW-0813">Transport</keyword>
<sequence>MSVTTEPARVAAQATTVAPQRSTTALRLRRIVLPSLVLFAGLGLWLAVTYLLLDERRRFLLPPPWAVAHTGLIDQESRSAIFSALAQTATVALTGLTVAILLGVTIAILMSQARWVEESIYPYAVIVQTLPIVAIVPLVGLWLGFNFQSRVIVCVVMSLFPIITNTLFGLKSADPGLHDLATLHRASRWTRLRTIAFPNALPAMFTGIRIAGGLSVIGAIVSDFFFRQGYPGIGRLLDIYRANLNYEGLLAAIFASSSLGIVVFWFIGWLGQRVTGAWTGTSR</sequence>
<feature type="transmembrane region" description="Helical" evidence="7">
    <location>
        <begin position="151"/>
        <end position="170"/>
    </location>
</feature>
<comment type="similarity">
    <text evidence="7">Belongs to the binding-protein-dependent transport system permease family.</text>
</comment>
<feature type="transmembrane region" description="Helical" evidence="7">
    <location>
        <begin position="207"/>
        <end position="226"/>
    </location>
</feature>
<evidence type="ECO:0000256" key="2">
    <source>
        <dbReference type="ARBA" id="ARBA00022448"/>
    </source>
</evidence>
<feature type="transmembrane region" description="Helical" evidence="7">
    <location>
        <begin position="84"/>
        <end position="108"/>
    </location>
</feature>
<dbReference type="GO" id="GO:0055085">
    <property type="term" value="P:transmembrane transport"/>
    <property type="evidence" value="ECO:0007669"/>
    <property type="project" value="InterPro"/>
</dbReference>
<evidence type="ECO:0000259" key="8">
    <source>
        <dbReference type="PROSITE" id="PS50928"/>
    </source>
</evidence>
<name>A0A5S9PU38_MYCVN</name>
<dbReference type="GO" id="GO:0005886">
    <property type="term" value="C:plasma membrane"/>
    <property type="evidence" value="ECO:0007669"/>
    <property type="project" value="UniProtKB-SubCell"/>
</dbReference>
<feature type="transmembrane region" description="Helical" evidence="7">
    <location>
        <begin position="31"/>
        <end position="53"/>
    </location>
</feature>
<dbReference type="OrthoDB" id="3173654at2"/>
<evidence type="ECO:0000256" key="6">
    <source>
        <dbReference type="ARBA" id="ARBA00023136"/>
    </source>
</evidence>
<evidence type="ECO:0000256" key="7">
    <source>
        <dbReference type="RuleBase" id="RU363032"/>
    </source>
</evidence>
<dbReference type="Pfam" id="PF00528">
    <property type="entry name" value="BPD_transp_1"/>
    <property type="match status" value="1"/>
</dbReference>
<dbReference type="PANTHER" id="PTHR30151">
    <property type="entry name" value="ALKANE SULFONATE ABC TRANSPORTER-RELATED, MEMBRANE SUBUNIT"/>
    <property type="match status" value="1"/>
</dbReference>
<dbReference type="InterPro" id="IPR000515">
    <property type="entry name" value="MetI-like"/>
</dbReference>
<dbReference type="Gene3D" id="1.10.3720.10">
    <property type="entry name" value="MetI-like"/>
    <property type="match status" value="1"/>
</dbReference>
<evidence type="ECO:0000256" key="4">
    <source>
        <dbReference type="ARBA" id="ARBA00022692"/>
    </source>
</evidence>
<keyword evidence="5 7" id="KW-1133">Transmembrane helix</keyword>
<reference evidence="9 10" key="1">
    <citation type="submission" date="2019-11" db="EMBL/GenBank/DDBJ databases">
        <authorList>
            <person name="Holert J."/>
        </authorList>
    </citation>
    <scope>NUCLEOTIDE SEQUENCE [LARGE SCALE GENOMIC DNA]</scope>
    <source>
        <strain evidence="9">BC8_1</strain>
    </source>
</reference>
<dbReference type="Proteomes" id="UP000430146">
    <property type="component" value="Unassembled WGS sequence"/>
</dbReference>
<evidence type="ECO:0000256" key="1">
    <source>
        <dbReference type="ARBA" id="ARBA00004651"/>
    </source>
</evidence>
<dbReference type="EMBL" id="CACSIP010000012">
    <property type="protein sequence ID" value="CAA0108336.1"/>
    <property type="molecule type" value="Genomic_DNA"/>
</dbReference>
<evidence type="ECO:0000256" key="5">
    <source>
        <dbReference type="ARBA" id="ARBA00022989"/>
    </source>
</evidence>
<organism evidence="9 10">
    <name type="scientific">Mycolicibacterium vanbaalenii</name>
    <name type="common">Mycobacterium vanbaalenii</name>
    <dbReference type="NCBI Taxonomy" id="110539"/>
    <lineage>
        <taxon>Bacteria</taxon>
        <taxon>Bacillati</taxon>
        <taxon>Actinomycetota</taxon>
        <taxon>Actinomycetes</taxon>
        <taxon>Mycobacteriales</taxon>
        <taxon>Mycobacteriaceae</taxon>
        <taxon>Mycolicibacterium</taxon>
    </lineage>
</organism>
<keyword evidence="3" id="KW-1003">Cell membrane</keyword>
<keyword evidence="10" id="KW-1185">Reference proteome</keyword>
<dbReference type="AlphaFoldDB" id="A0A5S9PU38"/>
<feature type="transmembrane region" description="Helical" evidence="7">
    <location>
        <begin position="246"/>
        <end position="267"/>
    </location>
</feature>
<comment type="subcellular location">
    <subcellularLocation>
        <location evidence="1 7">Cell membrane</location>
        <topology evidence="1 7">Multi-pass membrane protein</topology>
    </subcellularLocation>
</comment>
<evidence type="ECO:0000256" key="3">
    <source>
        <dbReference type="ARBA" id="ARBA00022475"/>
    </source>
</evidence>
<dbReference type="InterPro" id="IPR035906">
    <property type="entry name" value="MetI-like_sf"/>
</dbReference>
<proteinExistence type="inferred from homology"/>